<protein>
    <submittedName>
        <fullName evidence="1">Uncharacterized protein</fullName>
    </submittedName>
</protein>
<proteinExistence type="predicted"/>
<sequence>MNPRSWFGDLTGYFVYMLFVATLGPLLFGFHLSELNAPEDVIRCKKRSITSTDLTATATPNLPRCIEMTPTQWGVVGSMYTLGGLIGALSAAPLAGKYGRLRAMQIMTLFFTIGPVFEALSPSIAVMAFGRLVSGVGAGAAVVIVPLYISEIAPPANKGFFGAFTQIMCNVGVLVAQLLGYFLSHDSYWRVILAVGGMIGLAQGLGLLLSAESPKYLAEKGNLTQAKRTLRKIRGADADIDSEMSDWGVDGSNGSGKYSRPCASRFISANTTTEEEQTLLSNEGGSTQAAAKSSGKEGSLSIMQVFRHPDYKKAAIAVIMVMLAQQFSGINSIVMYGVSLLAGLLESNSALLNLAVSAVNIVITAGGAPLPDKFGRKPCLLGSIAGMGISSLFLAIGIMKSVPVLSALAVLFFVSSFALGLGPVPFILASELVGPEAVDATQSIALGANWIATFIVAQFFPLLSAQLGGKVYLIFAALSAFFFAFLSWYVPETKGKKNADEVWDRERRFDFHASESAVGEDTTRHLGPRSSQHRGSDPPPSIISPAFTPPATPGFNTPSQPRRPPRSVPVDTSLSTDSPRPELLEKLPVVECEVRARIPTTTGHEMWLHVYRNNVDTKEHLAIVFGNQIRSRSLDAERPGETELDRMTRGAYVGRLFPGRTSSRIEAIKRSEGVPSKRKPNADTVTDLDNGLISPSSASSENGDVQTPTSDLPLVRIHSECYTGETVWSARCDCGEQLDEGARLMADPTLSPSGGAIIYLRQEGRGIGLGEKLKAYNLQDLGNDTYEANVLLRHPADARSYGLATAMLMDLGLGGERGIRLLTNNPDKVRAVEGPGREVVVRERVAMVPLAWKTGGKQGIKSEEVEKYLSTKIEKFKHMLDQK</sequence>
<organism evidence="1 2">
    <name type="scientific">Macroventuria anomochaeta</name>
    <dbReference type="NCBI Taxonomy" id="301207"/>
    <lineage>
        <taxon>Eukaryota</taxon>
        <taxon>Fungi</taxon>
        <taxon>Dikarya</taxon>
        <taxon>Ascomycota</taxon>
        <taxon>Pezizomycotina</taxon>
        <taxon>Dothideomycetes</taxon>
        <taxon>Pleosporomycetidae</taxon>
        <taxon>Pleosporales</taxon>
        <taxon>Pleosporineae</taxon>
        <taxon>Didymellaceae</taxon>
        <taxon>Macroventuria</taxon>
    </lineage>
</organism>
<dbReference type="Proteomes" id="UP000799754">
    <property type="component" value="Unassembled WGS sequence"/>
</dbReference>
<dbReference type="EMBL" id="MU006761">
    <property type="protein sequence ID" value="KAF2621146.1"/>
    <property type="molecule type" value="Genomic_DNA"/>
</dbReference>
<name>A0ACB6RGY5_9PLEO</name>
<evidence type="ECO:0000313" key="1">
    <source>
        <dbReference type="EMBL" id="KAF2621146.1"/>
    </source>
</evidence>
<comment type="caution">
    <text evidence="1">The sequence shown here is derived from an EMBL/GenBank/DDBJ whole genome shotgun (WGS) entry which is preliminary data.</text>
</comment>
<evidence type="ECO:0000313" key="2">
    <source>
        <dbReference type="Proteomes" id="UP000799754"/>
    </source>
</evidence>
<gene>
    <name evidence="1" type="ORF">BU25DRAFT_380137</name>
</gene>
<keyword evidence="2" id="KW-1185">Reference proteome</keyword>
<accession>A0ACB6RGY5</accession>
<reference evidence="1" key="1">
    <citation type="journal article" date="2020" name="Stud. Mycol.">
        <title>101 Dothideomycetes genomes: a test case for predicting lifestyles and emergence of pathogens.</title>
        <authorList>
            <person name="Haridas S."/>
            <person name="Albert R."/>
            <person name="Binder M."/>
            <person name="Bloem J."/>
            <person name="Labutti K."/>
            <person name="Salamov A."/>
            <person name="Andreopoulos B."/>
            <person name="Baker S."/>
            <person name="Barry K."/>
            <person name="Bills G."/>
            <person name="Bluhm B."/>
            <person name="Cannon C."/>
            <person name="Castanera R."/>
            <person name="Culley D."/>
            <person name="Daum C."/>
            <person name="Ezra D."/>
            <person name="Gonzalez J."/>
            <person name="Henrissat B."/>
            <person name="Kuo A."/>
            <person name="Liang C."/>
            <person name="Lipzen A."/>
            <person name="Lutzoni F."/>
            <person name="Magnuson J."/>
            <person name="Mondo S."/>
            <person name="Nolan M."/>
            <person name="Ohm R."/>
            <person name="Pangilinan J."/>
            <person name="Park H.-J."/>
            <person name="Ramirez L."/>
            <person name="Alfaro M."/>
            <person name="Sun H."/>
            <person name="Tritt A."/>
            <person name="Yoshinaga Y."/>
            <person name="Zwiers L.-H."/>
            <person name="Turgeon B."/>
            <person name="Goodwin S."/>
            <person name="Spatafora J."/>
            <person name="Crous P."/>
            <person name="Grigoriev I."/>
        </authorList>
    </citation>
    <scope>NUCLEOTIDE SEQUENCE</scope>
    <source>
        <strain evidence="1">CBS 525.71</strain>
    </source>
</reference>